<dbReference type="Pfam" id="PF02397">
    <property type="entry name" value="Bac_transf"/>
    <property type="match status" value="1"/>
</dbReference>
<keyword evidence="4 7" id="KW-0812">Transmembrane</keyword>
<evidence type="ECO:0000256" key="4">
    <source>
        <dbReference type="ARBA" id="ARBA00022692"/>
    </source>
</evidence>
<evidence type="ECO:0000313" key="9">
    <source>
        <dbReference type="EMBL" id="SFJ24557.1"/>
    </source>
</evidence>
<dbReference type="GO" id="GO:0089702">
    <property type="term" value="F:undecaprenyl-phosphate glucose phosphotransferase activity"/>
    <property type="evidence" value="ECO:0007669"/>
    <property type="project" value="TreeGrafter"/>
</dbReference>
<organism evidence="9 10">
    <name type="scientific">Desulfomicrobium apsheronum</name>
    <dbReference type="NCBI Taxonomy" id="52560"/>
    <lineage>
        <taxon>Bacteria</taxon>
        <taxon>Pseudomonadati</taxon>
        <taxon>Thermodesulfobacteriota</taxon>
        <taxon>Desulfovibrionia</taxon>
        <taxon>Desulfovibrionales</taxon>
        <taxon>Desulfomicrobiaceae</taxon>
        <taxon>Desulfomicrobium</taxon>
    </lineage>
</organism>
<dbReference type="OrthoDB" id="9808602at2"/>
<dbReference type="GO" id="GO:0016020">
    <property type="term" value="C:membrane"/>
    <property type="evidence" value="ECO:0007669"/>
    <property type="project" value="UniProtKB-SubCell"/>
</dbReference>
<reference evidence="10" key="1">
    <citation type="submission" date="2016-10" db="EMBL/GenBank/DDBJ databases">
        <authorList>
            <person name="Varghese N."/>
            <person name="Submissions S."/>
        </authorList>
    </citation>
    <scope>NUCLEOTIDE SEQUENCE [LARGE SCALE GENOMIC DNA]</scope>
    <source>
        <strain evidence="10">DSM 5918</strain>
    </source>
</reference>
<sequence length="458" mass="51181">MSPIIFRNLAHDIIWALLALSASLAILAPSVASLSGDFEFVRGASSVLAITLLPSVGVWSVFWFTGRKPKAPRALYYQAVATSLTMAMLYVVDRSSGVLGSEIRLVVLGLGVFAGLKSAEFLFAKYRRVIPGVLKRVLIVGDGPLAVQMEEFMHANRESYVMLGRVSCTSTVFPPADEEAGHETAPDRIGRLLRLAQNFGADKVVVALAERRGFFPVEELLNCKMAGIEVVDAPSFYESATHKLLIENISPSWFIFSHGFKVNWMLRLCKRIFDLSAASVGLICFMPFVPFIALAIKLDSPGPMLFRQVRVGRSDRPFVLMKFRTMREDAEAGTGAVWSQVDDPRITKVGNFLRRSRLDEIPQLINILKGDMSLVGPRPERPEFVSELKEVIPYYSERHYVKPGLTGWAQVLYPYGSTIEDAIEKLRYDMYYIKNISIILDLYIVIKTFKVVLLGKGR</sequence>
<dbReference type="InterPro" id="IPR017464">
    <property type="entry name" value="Sugar_tfrase_EpsB_2"/>
</dbReference>
<evidence type="ECO:0000256" key="6">
    <source>
        <dbReference type="ARBA" id="ARBA00023136"/>
    </source>
</evidence>
<dbReference type="STRING" id="52560.SAMN04488082_102103"/>
<evidence type="ECO:0000256" key="7">
    <source>
        <dbReference type="SAM" id="Phobius"/>
    </source>
</evidence>
<protein>
    <submittedName>
        <fullName evidence="9">Sugar transferase, PEP-CTERM system associated/exopolysaccharide biosynthesis polyprenyl glycosylphosphotransferase</fullName>
    </submittedName>
</protein>
<dbReference type="NCBIfam" id="TIGR03013">
    <property type="entry name" value="EpsB_2"/>
    <property type="match status" value="1"/>
</dbReference>
<dbReference type="PANTHER" id="PTHR30576:SF21">
    <property type="entry name" value="UDP-GLUCOSE:UNDECAPRENYL-PHOSPHATE GLUCOSE-1-PHOSPHATE TRANSFERASE"/>
    <property type="match status" value="1"/>
</dbReference>
<evidence type="ECO:0000256" key="1">
    <source>
        <dbReference type="ARBA" id="ARBA00004141"/>
    </source>
</evidence>
<name>A0A1I3PTB2_9BACT</name>
<dbReference type="InterPro" id="IPR017475">
    <property type="entry name" value="EPS_sugar_tfrase"/>
</dbReference>
<evidence type="ECO:0000256" key="3">
    <source>
        <dbReference type="ARBA" id="ARBA00022679"/>
    </source>
</evidence>
<dbReference type="GO" id="GO:0009242">
    <property type="term" value="P:colanic acid biosynthetic process"/>
    <property type="evidence" value="ECO:0007669"/>
    <property type="project" value="TreeGrafter"/>
</dbReference>
<comment type="subcellular location">
    <subcellularLocation>
        <location evidence="1">Membrane</location>
        <topology evidence="1">Multi-pass membrane protein</topology>
    </subcellularLocation>
</comment>
<accession>A0A1I3PTB2</accession>
<feature type="transmembrane region" description="Helical" evidence="7">
    <location>
        <begin position="74"/>
        <end position="91"/>
    </location>
</feature>
<evidence type="ECO:0000313" key="10">
    <source>
        <dbReference type="Proteomes" id="UP000198635"/>
    </source>
</evidence>
<dbReference type="NCBIfam" id="TIGR03025">
    <property type="entry name" value="EPS_sugtrans"/>
    <property type="match status" value="1"/>
</dbReference>
<gene>
    <name evidence="9" type="ORF">SAMN04488082_102103</name>
</gene>
<dbReference type="EMBL" id="FORX01000002">
    <property type="protein sequence ID" value="SFJ24557.1"/>
    <property type="molecule type" value="Genomic_DNA"/>
</dbReference>
<keyword evidence="10" id="KW-1185">Reference proteome</keyword>
<keyword evidence="3 9" id="KW-0808">Transferase</keyword>
<dbReference type="Proteomes" id="UP000198635">
    <property type="component" value="Unassembled WGS sequence"/>
</dbReference>
<dbReference type="PANTHER" id="PTHR30576">
    <property type="entry name" value="COLANIC BIOSYNTHESIS UDP-GLUCOSE LIPID CARRIER TRANSFERASE"/>
    <property type="match status" value="1"/>
</dbReference>
<comment type="similarity">
    <text evidence="2">Belongs to the bacterial sugar transferase family.</text>
</comment>
<evidence type="ECO:0000256" key="2">
    <source>
        <dbReference type="ARBA" id="ARBA00006464"/>
    </source>
</evidence>
<proteinExistence type="inferred from homology"/>
<feature type="transmembrane region" description="Helical" evidence="7">
    <location>
        <begin position="275"/>
        <end position="296"/>
    </location>
</feature>
<feature type="transmembrane region" description="Helical" evidence="7">
    <location>
        <begin position="103"/>
        <end position="123"/>
    </location>
</feature>
<feature type="domain" description="Bacterial sugar transferase" evidence="8">
    <location>
        <begin position="270"/>
        <end position="453"/>
    </location>
</feature>
<keyword evidence="6 7" id="KW-0472">Membrane</keyword>
<feature type="transmembrane region" description="Helical" evidence="7">
    <location>
        <begin position="43"/>
        <end position="62"/>
    </location>
</feature>
<dbReference type="RefSeq" id="WP_092372585.1">
    <property type="nucleotide sequence ID" value="NZ_FORX01000002.1"/>
</dbReference>
<keyword evidence="5 7" id="KW-1133">Transmembrane helix</keyword>
<evidence type="ECO:0000256" key="5">
    <source>
        <dbReference type="ARBA" id="ARBA00022989"/>
    </source>
</evidence>
<dbReference type="AlphaFoldDB" id="A0A1I3PTB2"/>
<evidence type="ECO:0000259" key="8">
    <source>
        <dbReference type="Pfam" id="PF02397"/>
    </source>
</evidence>
<dbReference type="InterPro" id="IPR003362">
    <property type="entry name" value="Bact_transf"/>
</dbReference>